<dbReference type="RefSeq" id="XP_043034004.1">
    <property type="nucleotide sequence ID" value="XM_043181484.1"/>
</dbReference>
<organism evidence="1 2">
    <name type="scientific">Guyanagaster necrorhizus</name>
    <dbReference type="NCBI Taxonomy" id="856835"/>
    <lineage>
        <taxon>Eukaryota</taxon>
        <taxon>Fungi</taxon>
        <taxon>Dikarya</taxon>
        <taxon>Basidiomycota</taxon>
        <taxon>Agaricomycotina</taxon>
        <taxon>Agaricomycetes</taxon>
        <taxon>Agaricomycetidae</taxon>
        <taxon>Agaricales</taxon>
        <taxon>Marasmiineae</taxon>
        <taxon>Physalacriaceae</taxon>
        <taxon>Guyanagaster</taxon>
    </lineage>
</organism>
<keyword evidence="2" id="KW-1185">Reference proteome</keyword>
<dbReference type="Proteomes" id="UP000812287">
    <property type="component" value="Unassembled WGS sequence"/>
</dbReference>
<dbReference type="AlphaFoldDB" id="A0A9P7VID4"/>
<dbReference type="EMBL" id="MU250570">
    <property type="protein sequence ID" value="KAG7440504.1"/>
    <property type="molecule type" value="Genomic_DNA"/>
</dbReference>
<reference evidence="1" key="1">
    <citation type="submission" date="2020-11" db="EMBL/GenBank/DDBJ databases">
        <title>Adaptations for nitrogen fixation in a non-lichenized fungal sporocarp promotes dispersal by wood-feeding termites.</title>
        <authorList>
            <consortium name="DOE Joint Genome Institute"/>
            <person name="Koch R.A."/>
            <person name="Yoon G."/>
            <person name="Arayal U."/>
            <person name="Lail K."/>
            <person name="Amirebrahimi M."/>
            <person name="Labutti K."/>
            <person name="Lipzen A."/>
            <person name="Riley R."/>
            <person name="Barry K."/>
            <person name="Henrissat B."/>
            <person name="Grigoriev I.V."/>
            <person name="Herr J.R."/>
            <person name="Aime M.C."/>
        </authorList>
    </citation>
    <scope>NUCLEOTIDE SEQUENCE</scope>
    <source>
        <strain evidence="1">MCA 3950</strain>
    </source>
</reference>
<protein>
    <submittedName>
        <fullName evidence="1">Uncharacterized protein</fullName>
    </submittedName>
</protein>
<dbReference type="OrthoDB" id="2587968at2759"/>
<dbReference type="GeneID" id="66103780"/>
<sequence length="239" mass="28081">MSAASRIQSYVFWSTAQARQIVRNVLLKEPKIGMHHQQLFDEIVKQYPTEKLPKHLVPVQAEIPRTPPARGGAFVKPAPALGDHPVRSMRYLKKVILEDMLRLNEVERVIVTKDAKDKDSRRTRRKALYVNHSEPVGAEQIYRWRVVPGSEPSDEPDPDPKEMFETKRVEAWKKKVRERNKLLPLFQRMSTAHPPPPKRVIWQREKEAREKGFEYDPFSVCLHYFRRLTQFYAFCAVVR</sequence>
<gene>
    <name evidence="1" type="ORF">BT62DRAFT_578965</name>
</gene>
<accession>A0A9P7VID4</accession>
<evidence type="ECO:0000313" key="1">
    <source>
        <dbReference type="EMBL" id="KAG7440504.1"/>
    </source>
</evidence>
<comment type="caution">
    <text evidence="1">The sequence shown here is derived from an EMBL/GenBank/DDBJ whole genome shotgun (WGS) entry which is preliminary data.</text>
</comment>
<name>A0A9P7VID4_9AGAR</name>
<evidence type="ECO:0000313" key="2">
    <source>
        <dbReference type="Proteomes" id="UP000812287"/>
    </source>
</evidence>
<proteinExistence type="predicted"/>